<evidence type="ECO:0000256" key="1">
    <source>
        <dbReference type="SAM" id="Phobius"/>
    </source>
</evidence>
<accession>A0A1G4TCU3</accession>
<keyword evidence="1" id="KW-0812">Transmembrane</keyword>
<dbReference type="EMBL" id="FMTS01000007">
    <property type="protein sequence ID" value="SCW79263.1"/>
    <property type="molecule type" value="Genomic_DNA"/>
</dbReference>
<gene>
    <name evidence="2" type="ORF">SAMN02927928_3468</name>
</gene>
<feature type="transmembrane region" description="Helical" evidence="1">
    <location>
        <begin position="20"/>
        <end position="41"/>
    </location>
</feature>
<feature type="transmembrane region" description="Helical" evidence="1">
    <location>
        <begin position="93"/>
        <end position="113"/>
    </location>
</feature>
<dbReference type="RefSeq" id="WP_090650387.1">
    <property type="nucleotide sequence ID" value="NZ_CBCRYE010000007.1"/>
</dbReference>
<evidence type="ECO:0000313" key="2">
    <source>
        <dbReference type="EMBL" id="SCW79263.1"/>
    </source>
</evidence>
<keyword evidence="3" id="KW-1185">Reference proteome</keyword>
<proteinExistence type="predicted"/>
<sequence length="183" mass="19988">MIDAKTAARKAFTGRAPWTYLYLFLIPFINWAYAAVPTIPLPDHGEWTPLAIVTGLVLVVRDFAQREIGHWIFIPLIIGLAISFKMAPAEIALASAVAFGISESVDWALFTFLKLPLSKRVFISAAIGSPIDTTVFYMMAATAIPGIFNIWAIGASILSKLVGCVIVYLLMKNREKKAALATT</sequence>
<organism evidence="2 3">
    <name type="scientific">Asticcacaulis taihuensis</name>
    <dbReference type="NCBI Taxonomy" id="260084"/>
    <lineage>
        <taxon>Bacteria</taxon>
        <taxon>Pseudomonadati</taxon>
        <taxon>Pseudomonadota</taxon>
        <taxon>Alphaproteobacteria</taxon>
        <taxon>Caulobacterales</taxon>
        <taxon>Caulobacteraceae</taxon>
        <taxon>Asticcacaulis</taxon>
    </lineage>
</organism>
<dbReference type="Pfam" id="PF02592">
    <property type="entry name" value="Vut_1"/>
    <property type="match status" value="1"/>
</dbReference>
<dbReference type="STRING" id="260084.SAMN02927928_3468"/>
<dbReference type="InterPro" id="IPR003744">
    <property type="entry name" value="YhhQ"/>
</dbReference>
<dbReference type="Proteomes" id="UP000199150">
    <property type="component" value="Unassembled WGS sequence"/>
</dbReference>
<reference evidence="3" key="1">
    <citation type="submission" date="2016-10" db="EMBL/GenBank/DDBJ databases">
        <authorList>
            <person name="Varghese N."/>
            <person name="Submissions S."/>
        </authorList>
    </citation>
    <scope>NUCLEOTIDE SEQUENCE [LARGE SCALE GENOMIC DNA]</scope>
    <source>
        <strain evidence="3">CGMCC 1.3431</strain>
    </source>
</reference>
<protein>
    <submittedName>
        <fullName evidence="2">Putative vitamin uptake transporter</fullName>
    </submittedName>
</protein>
<evidence type="ECO:0000313" key="3">
    <source>
        <dbReference type="Proteomes" id="UP000199150"/>
    </source>
</evidence>
<keyword evidence="1" id="KW-1133">Transmembrane helix</keyword>
<dbReference type="OrthoDB" id="5456784at2"/>
<feature type="transmembrane region" description="Helical" evidence="1">
    <location>
        <begin position="71"/>
        <end position="87"/>
    </location>
</feature>
<keyword evidence="1" id="KW-0472">Membrane</keyword>
<name>A0A1G4TCU3_9CAUL</name>
<dbReference type="AlphaFoldDB" id="A0A1G4TCU3"/>
<feature type="transmembrane region" description="Helical" evidence="1">
    <location>
        <begin position="150"/>
        <end position="171"/>
    </location>
</feature>